<evidence type="ECO:0000256" key="14">
    <source>
        <dbReference type="ARBA" id="ARBA00023141"/>
    </source>
</evidence>
<evidence type="ECO:0000256" key="5">
    <source>
        <dbReference type="ARBA" id="ARBA00005412"/>
    </source>
</evidence>
<dbReference type="GO" id="GO:0003856">
    <property type="term" value="F:3-dehydroquinate synthase activity"/>
    <property type="evidence" value="ECO:0007669"/>
    <property type="project" value="UniProtKB-UniRule"/>
</dbReference>
<dbReference type="NCBIfam" id="TIGR01357">
    <property type="entry name" value="aroB"/>
    <property type="match status" value="1"/>
</dbReference>
<evidence type="ECO:0000256" key="1">
    <source>
        <dbReference type="ARBA" id="ARBA00001393"/>
    </source>
</evidence>
<comment type="caution">
    <text evidence="20">The sequence shown here is derived from an EMBL/GenBank/DDBJ whole genome shotgun (WGS) entry which is preliminary data.</text>
</comment>
<comment type="caution">
    <text evidence="17">Lacks conserved residue(s) required for the propagation of feature annotation.</text>
</comment>
<feature type="binding site" evidence="17">
    <location>
        <position position="152"/>
    </location>
    <ligand>
        <name>NAD(+)</name>
        <dbReference type="ChEBI" id="CHEBI:57540"/>
    </ligand>
</feature>
<dbReference type="AlphaFoldDB" id="A0A9D1TLX8"/>
<feature type="domain" description="3-dehydroquinate synthase N-terminal" evidence="18">
    <location>
        <begin position="68"/>
        <end position="178"/>
    </location>
</feature>
<dbReference type="PIRSF" id="PIRSF001455">
    <property type="entry name" value="DHQ_synth"/>
    <property type="match status" value="1"/>
</dbReference>
<comment type="subcellular location">
    <subcellularLocation>
        <location evidence="3 17">Cytoplasm</location>
    </subcellularLocation>
</comment>
<accession>A0A9D1TLX8</accession>
<evidence type="ECO:0000256" key="17">
    <source>
        <dbReference type="HAMAP-Rule" id="MF_00110"/>
    </source>
</evidence>
<protein>
    <recommendedName>
        <fullName evidence="7 17">3-dehydroquinate synthase</fullName>
        <shortName evidence="17">DHQS</shortName>
        <ecNumber evidence="6 17">4.2.3.4</ecNumber>
    </recommendedName>
</protein>
<proteinExistence type="inferred from homology"/>
<feature type="binding site" evidence="17">
    <location>
        <begin position="170"/>
        <end position="173"/>
    </location>
    <ligand>
        <name>NAD(+)</name>
        <dbReference type="ChEBI" id="CHEBI:57540"/>
    </ligand>
</feature>
<comment type="pathway">
    <text evidence="4 17">Metabolic intermediate biosynthesis; chorismate biosynthesis; chorismate from D-erythrose 4-phosphate and phosphoenolpyruvate: step 2/7.</text>
</comment>
<evidence type="ECO:0000256" key="9">
    <source>
        <dbReference type="ARBA" id="ARBA00022605"/>
    </source>
</evidence>
<comment type="similarity">
    <text evidence="5 17">Belongs to the sugar phosphate cyclases superfamily. Dehydroquinate synthase family.</text>
</comment>
<feature type="binding site" evidence="17">
    <location>
        <begin position="106"/>
        <end position="110"/>
    </location>
    <ligand>
        <name>NAD(+)</name>
        <dbReference type="ChEBI" id="CHEBI:57540"/>
    </ligand>
</feature>
<evidence type="ECO:0000256" key="7">
    <source>
        <dbReference type="ARBA" id="ARBA00017684"/>
    </source>
</evidence>
<dbReference type="PANTHER" id="PTHR43622">
    <property type="entry name" value="3-DEHYDROQUINATE SYNTHASE"/>
    <property type="match status" value="1"/>
</dbReference>
<feature type="binding site" evidence="17">
    <location>
        <position position="263"/>
    </location>
    <ligand>
        <name>Zn(2+)</name>
        <dbReference type="ChEBI" id="CHEBI:29105"/>
    </ligand>
</feature>
<dbReference type="InterPro" id="IPR056179">
    <property type="entry name" value="DHQS_C"/>
</dbReference>
<evidence type="ECO:0000313" key="21">
    <source>
        <dbReference type="Proteomes" id="UP000824162"/>
    </source>
</evidence>
<comment type="function">
    <text evidence="17">Catalyzes the conversion of 3-deoxy-D-arabino-heptulosonate 7-phosphate (DAHP) to dehydroquinate (DHQ).</text>
</comment>
<keyword evidence="9 17" id="KW-0028">Amino-acid biosynthesis</keyword>
<feature type="binding site" evidence="17">
    <location>
        <position position="143"/>
    </location>
    <ligand>
        <name>NAD(+)</name>
        <dbReference type="ChEBI" id="CHEBI:57540"/>
    </ligand>
</feature>
<dbReference type="CDD" id="cd08195">
    <property type="entry name" value="DHQS"/>
    <property type="match status" value="1"/>
</dbReference>
<dbReference type="Gene3D" id="1.20.1090.10">
    <property type="entry name" value="Dehydroquinate synthase-like - alpha domain"/>
    <property type="match status" value="1"/>
</dbReference>
<evidence type="ECO:0000256" key="16">
    <source>
        <dbReference type="ARBA" id="ARBA00023285"/>
    </source>
</evidence>
<evidence type="ECO:0000313" key="20">
    <source>
        <dbReference type="EMBL" id="HIV86417.1"/>
    </source>
</evidence>
<evidence type="ECO:0000256" key="12">
    <source>
        <dbReference type="ARBA" id="ARBA00022833"/>
    </source>
</evidence>
<evidence type="ECO:0000259" key="19">
    <source>
        <dbReference type="Pfam" id="PF24621"/>
    </source>
</evidence>
<sequence>MNTLRVNTPGREYNIYIDRGILKDTADFIKNVFSGEKIAVVTDTNVEPLYSGEVLKSLDKSGYKTKLITVPAGEKSKSVDMLNMLYNDMLDFGLTRTDLIIALGGGVVGDLTGYCAASLLRGIPYVQMPTTLLAQVDSSVGGKVAVNLEKGKNLVGAFNQPKAVIIDVDCLKTLSRRILCDGMAEVIKYGAIKDENLFKLLEIIKNDQELFANIDKIIYNCCDIKRQVVEEDEFDTGGRMVLNFGHTFGHAIEKKFRYEKYTHGEAVAVGMRMACELGERIGLTEQGTAARMLNILKQYDLPVSAELSHAELAEAVSVDKKGDGSHINLILLNKIGDVVIKKLKKQEFLDITI</sequence>
<dbReference type="GO" id="GO:0005737">
    <property type="term" value="C:cytoplasm"/>
    <property type="evidence" value="ECO:0007669"/>
    <property type="project" value="UniProtKB-SubCell"/>
</dbReference>
<dbReference type="HAMAP" id="MF_00110">
    <property type="entry name" value="DHQ_synthase"/>
    <property type="match status" value="1"/>
</dbReference>
<keyword evidence="13 17" id="KW-0520">NAD</keyword>
<feature type="binding site" evidence="17">
    <location>
        <begin position="130"/>
        <end position="131"/>
    </location>
    <ligand>
        <name>NAD(+)</name>
        <dbReference type="ChEBI" id="CHEBI:57540"/>
    </ligand>
</feature>
<reference evidence="20" key="1">
    <citation type="journal article" date="2021" name="PeerJ">
        <title>Extensive microbial diversity within the chicken gut microbiome revealed by metagenomics and culture.</title>
        <authorList>
            <person name="Gilroy R."/>
            <person name="Ravi A."/>
            <person name="Getino M."/>
            <person name="Pursley I."/>
            <person name="Horton D.L."/>
            <person name="Alikhan N.F."/>
            <person name="Baker D."/>
            <person name="Gharbi K."/>
            <person name="Hall N."/>
            <person name="Watson M."/>
            <person name="Adriaenssens E.M."/>
            <person name="Foster-Nyarko E."/>
            <person name="Jarju S."/>
            <person name="Secka A."/>
            <person name="Antonio M."/>
            <person name="Oren A."/>
            <person name="Chaudhuri R.R."/>
            <person name="La Ragione R."/>
            <person name="Hildebrand F."/>
            <person name="Pallen M.J."/>
        </authorList>
    </citation>
    <scope>NUCLEOTIDE SEQUENCE</scope>
    <source>
        <strain evidence="20">5790</strain>
    </source>
</reference>
<evidence type="ECO:0000256" key="4">
    <source>
        <dbReference type="ARBA" id="ARBA00004661"/>
    </source>
</evidence>
<keyword evidence="10 17" id="KW-0479">Metal-binding</keyword>
<comment type="cofactor">
    <cofactor evidence="2 17">
        <name>NAD(+)</name>
        <dbReference type="ChEBI" id="CHEBI:57540"/>
    </cofactor>
</comment>
<gene>
    <name evidence="17 20" type="primary">aroB</name>
    <name evidence="20" type="ORF">H9900_06395</name>
</gene>
<dbReference type="InterPro" id="IPR016037">
    <property type="entry name" value="DHQ_synth_AroB"/>
</dbReference>
<evidence type="ECO:0000256" key="8">
    <source>
        <dbReference type="ARBA" id="ARBA00022490"/>
    </source>
</evidence>
<dbReference type="FunFam" id="3.40.50.1970:FF:000001">
    <property type="entry name" value="3-dehydroquinate synthase"/>
    <property type="match status" value="1"/>
</dbReference>
<dbReference type="PANTHER" id="PTHR43622:SF7">
    <property type="entry name" value="3-DEHYDROQUINATE SYNTHASE, CHLOROPLASTIC"/>
    <property type="match status" value="1"/>
</dbReference>
<dbReference type="GO" id="GO:0008652">
    <property type="term" value="P:amino acid biosynthetic process"/>
    <property type="evidence" value="ECO:0007669"/>
    <property type="project" value="UniProtKB-KW"/>
</dbReference>
<dbReference type="EMBL" id="DXIJ01000137">
    <property type="protein sequence ID" value="HIV86417.1"/>
    <property type="molecule type" value="Genomic_DNA"/>
</dbReference>
<evidence type="ECO:0000256" key="2">
    <source>
        <dbReference type="ARBA" id="ARBA00001911"/>
    </source>
</evidence>
<comment type="cofactor">
    <cofactor evidence="17">
        <name>Co(2+)</name>
        <dbReference type="ChEBI" id="CHEBI:48828"/>
    </cofactor>
    <cofactor evidence="17">
        <name>Zn(2+)</name>
        <dbReference type="ChEBI" id="CHEBI:29105"/>
    </cofactor>
    <text evidence="17">Binds 1 divalent metal cation per subunit. Can use either Co(2+) or Zn(2+).</text>
</comment>
<dbReference type="Gene3D" id="3.40.50.1970">
    <property type="match status" value="1"/>
</dbReference>
<dbReference type="InterPro" id="IPR030963">
    <property type="entry name" value="DHQ_synth_fam"/>
</dbReference>
<dbReference type="InterPro" id="IPR050071">
    <property type="entry name" value="Dehydroquinate_synthase"/>
</dbReference>
<evidence type="ECO:0000256" key="6">
    <source>
        <dbReference type="ARBA" id="ARBA00013031"/>
    </source>
</evidence>
<dbReference type="SUPFAM" id="SSF56796">
    <property type="entry name" value="Dehydroquinate synthase-like"/>
    <property type="match status" value="1"/>
</dbReference>
<dbReference type="GO" id="GO:0009423">
    <property type="term" value="P:chorismate biosynthetic process"/>
    <property type="evidence" value="ECO:0007669"/>
    <property type="project" value="UniProtKB-UniRule"/>
</dbReference>
<feature type="binding site" evidence="17">
    <location>
        <position position="246"/>
    </location>
    <ligand>
        <name>Zn(2+)</name>
        <dbReference type="ChEBI" id="CHEBI:29105"/>
    </ligand>
</feature>
<keyword evidence="8 17" id="KW-0963">Cytoplasm</keyword>
<evidence type="ECO:0000256" key="3">
    <source>
        <dbReference type="ARBA" id="ARBA00004496"/>
    </source>
</evidence>
<comment type="catalytic activity">
    <reaction evidence="1 17">
        <text>7-phospho-2-dehydro-3-deoxy-D-arabino-heptonate = 3-dehydroquinate + phosphate</text>
        <dbReference type="Rhea" id="RHEA:21968"/>
        <dbReference type="ChEBI" id="CHEBI:32364"/>
        <dbReference type="ChEBI" id="CHEBI:43474"/>
        <dbReference type="ChEBI" id="CHEBI:58394"/>
        <dbReference type="EC" id="4.2.3.4"/>
    </reaction>
</comment>
<dbReference type="EC" id="4.2.3.4" evidence="6 17"/>
<evidence type="ECO:0000256" key="13">
    <source>
        <dbReference type="ARBA" id="ARBA00023027"/>
    </source>
</evidence>
<dbReference type="GO" id="GO:0046872">
    <property type="term" value="F:metal ion binding"/>
    <property type="evidence" value="ECO:0007669"/>
    <property type="project" value="UniProtKB-KW"/>
</dbReference>
<dbReference type="Proteomes" id="UP000824162">
    <property type="component" value="Unassembled WGS sequence"/>
</dbReference>
<evidence type="ECO:0000256" key="11">
    <source>
        <dbReference type="ARBA" id="ARBA00022741"/>
    </source>
</evidence>
<feature type="binding site" evidence="17">
    <location>
        <position position="185"/>
    </location>
    <ligand>
        <name>Zn(2+)</name>
        <dbReference type="ChEBI" id="CHEBI:29105"/>
    </ligand>
</feature>
<feature type="domain" description="3-dehydroquinate synthase C-terminal" evidence="19">
    <location>
        <begin position="182"/>
        <end position="321"/>
    </location>
</feature>
<dbReference type="Pfam" id="PF24621">
    <property type="entry name" value="DHQS_C"/>
    <property type="match status" value="1"/>
</dbReference>
<organism evidence="20 21">
    <name type="scientific">Candidatus Monoglobus merdigallinarum</name>
    <dbReference type="NCBI Taxonomy" id="2838698"/>
    <lineage>
        <taxon>Bacteria</taxon>
        <taxon>Bacillati</taxon>
        <taxon>Bacillota</taxon>
        <taxon>Clostridia</taxon>
        <taxon>Monoglobales</taxon>
        <taxon>Monoglobaceae</taxon>
        <taxon>Monoglobus</taxon>
    </lineage>
</organism>
<keyword evidence="14 17" id="KW-0057">Aromatic amino acid biosynthesis</keyword>
<evidence type="ECO:0000256" key="10">
    <source>
        <dbReference type="ARBA" id="ARBA00022723"/>
    </source>
</evidence>
<keyword evidence="15 17" id="KW-0456">Lyase</keyword>
<keyword evidence="16 17" id="KW-0170">Cobalt</keyword>
<dbReference type="GO" id="GO:0009073">
    <property type="term" value="P:aromatic amino acid family biosynthetic process"/>
    <property type="evidence" value="ECO:0007669"/>
    <property type="project" value="UniProtKB-KW"/>
</dbReference>
<dbReference type="Pfam" id="PF01761">
    <property type="entry name" value="DHQ_synthase"/>
    <property type="match status" value="1"/>
</dbReference>
<keyword evidence="11 17" id="KW-0547">Nucleotide-binding</keyword>
<evidence type="ECO:0000259" key="18">
    <source>
        <dbReference type="Pfam" id="PF01761"/>
    </source>
</evidence>
<evidence type="ECO:0000256" key="15">
    <source>
        <dbReference type="ARBA" id="ARBA00023239"/>
    </source>
</evidence>
<name>A0A9D1TLX8_9FIRM</name>
<keyword evidence="12 17" id="KW-0862">Zinc</keyword>
<dbReference type="GO" id="GO:0000166">
    <property type="term" value="F:nucleotide binding"/>
    <property type="evidence" value="ECO:0007669"/>
    <property type="project" value="UniProtKB-KW"/>
</dbReference>
<dbReference type="InterPro" id="IPR030960">
    <property type="entry name" value="DHQS/DOIS_N"/>
</dbReference>
<reference evidence="20" key="2">
    <citation type="submission" date="2021-04" db="EMBL/GenBank/DDBJ databases">
        <authorList>
            <person name="Gilroy R."/>
        </authorList>
    </citation>
    <scope>NUCLEOTIDE SEQUENCE</scope>
    <source>
        <strain evidence="20">5790</strain>
    </source>
</reference>